<dbReference type="GO" id="GO:1903265">
    <property type="term" value="P:positive regulation of tumor necrosis factor-mediated signaling pathway"/>
    <property type="evidence" value="ECO:0007669"/>
    <property type="project" value="TreeGrafter"/>
</dbReference>
<dbReference type="SUPFAM" id="SSF53300">
    <property type="entry name" value="vWA-like"/>
    <property type="match status" value="1"/>
</dbReference>
<dbReference type="EMBL" id="WBNO01021877">
    <property type="protein sequence ID" value="NXQ18373.1"/>
    <property type="molecule type" value="Genomic_DNA"/>
</dbReference>
<accession>A0A852FR67</accession>
<dbReference type="GO" id="GO:0043122">
    <property type="term" value="P:regulation of canonical NF-kappaB signal transduction"/>
    <property type="evidence" value="ECO:0007669"/>
    <property type="project" value="TreeGrafter"/>
</dbReference>
<dbReference type="PANTHER" id="PTHR10857:SF2">
    <property type="entry name" value="COPINE-1"/>
    <property type="match status" value="1"/>
</dbReference>
<proteinExistence type="predicted"/>
<dbReference type="PANTHER" id="PTHR10857">
    <property type="entry name" value="COPINE"/>
    <property type="match status" value="1"/>
</dbReference>
<dbReference type="InterPro" id="IPR045052">
    <property type="entry name" value="Copine"/>
</dbReference>
<feature type="domain" description="Copine C-terminal" evidence="1">
    <location>
        <begin position="1"/>
        <end position="126"/>
    </location>
</feature>
<keyword evidence="3" id="KW-1185">Reference proteome</keyword>
<dbReference type="GO" id="GO:0005886">
    <property type="term" value="C:plasma membrane"/>
    <property type="evidence" value="ECO:0007669"/>
    <property type="project" value="TreeGrafter"/>
</dbReference>
<evidence type="ECO:0000313" key="3">
    <source>
        <dbReference type="Proteomes" id="UP000629713"/>
    </source>
</evidence>
<feature type="non-terminal residue" evidence="2">
    <location>
        <position position="1"/>
    </location>
</feature>
<dbReference type="GO" id="GO:0005544">
    <property type="term" value="F:calcium-dependent phospholipid binding"/>
    <property type="evidence" value="ECO:0007669"/>
    <property type="project" value="InterPro"/>
</dbReference>
<dbReference type="GO" id="GO:0071277">
    <property type="term" value="P:cellular response to calcium ion"/>
    <property type="evidence" value="ECO:0007669"/>
    <property type="project" value="TreeGrafter"/>
</dbReference>
<protein>
    <submittedName>
        <fullName evidence="2">CPNE3 protein</fullName>
    </submittedName>
</protein>
<dbReference type="InterPro" id="IPR036465">
    <property type="entry name" value="vWFA_dom_sf"/>
</dbReference>
<organism evidence="2 3">
    <name type="scientific">Peucedramus taeniatus</name>
    <name type="common">Olive warbler</name>
    <dbReference type="NCBI Taxonomy" id="135441"/>
    <lineage>
        <taxon>Eukaryota</taxon>
        <taxon>Metazoa</taxon>
        <taxon>Chordata</taxon>
        <taxon>Craniata</taxon>
        <taxon>Vertebrata</taxon>
        <taxon>Euteleostomi</taxon>
        <taxon>Archelosauria</taxon>
        <taxon>Archosauria</taxon>
        <taxon>Dinosauria</taxon>
        <taxon>Saurischia</taxon>
        <taxon>Theropoda</taxon>
        <taxon>Coelurosauria</taxon>
        <taxon>Aves</taxon>
        <taxon>Neognathae</taxon>
        <taxon>Neoaves</taxon>
        <taxon>Telluraves</taxon>
        <taxon>Australaves</taxon>
        <taxon>Passeriformes</taxon>
        <taxon>Passeroidea</taxon>
        <taxon>Fringillidae</taxon>
        <taxon>Peucedraminae</taxon>
        <taxon>Peucedramus</taxon>
    </lineage>
</organism>
<dbReference type="InterPro" id="IPR010734">
    <property type="entry name" value="Copine_C"/>
</dbReference>
<dbReference type="Pfam" id="PF07002">
    <property type="entry name" value="Copine"/>
    <property type="match status" value="1"/>
</dbReference>
<dbReference type="Proteomes" id="UP000629713">
    <property type="component" value="Unassembled WGS sequence"/>
</dbReference>
<gene>
    <name evidence="2" type="primary">Cpne3_1</name>
    <name evidence="2" type="ORF">PEUTAE_R15067</name>
</gene>
<comment type="caution">
    <text evidence="2">The sequence shown here is derived from an EMBL/GenBank/DDBJ whole genome shotgun (WGS) entry which is preliminary data.</text>
</comment>
<evidence type="ECO:0000259" key="1">
    <source>
        <dbReference type="Pfam" id="PF07002"/>
    </source>
</evidence>
<name>A0A852FR67_PEUTA</name>
<feature type="non-terminal residue" evidence="2">
    <location>
        <position position="126"/>
    </location>
</feature>
<dbReference type="AlphaFoldDB" id="A0A852FR67"/>
<evidence type="ECO:0000313" key="2">
    <source>
        <dbReference type="EMBL" id="NXQ18373.1"/>
    </source>
</evidence>
<reference evidence="2" key="1">
    <citation type="submission" date="2019-09" db="EMBL/GenBank/DDBJ databases">
        <title>Bird 10,000 Genomes (B10K) Project - Family phase.</title>
        <authorList>
            <person name="Zhang G."/>
        </authorList>
    </citation>
    <scope>NUCLEOTIDE SEQUENCE</scope>
    <source>
        <strain evidence="2">B10K-DU-002-52</strain>
        <tissue evidence="2">Muscle</tissue>
    </source>
</reference>
<sequence length="126" mass="13995">PTNFSPITNHVARFAAHLRQQGTAAQYFILLIITDVEITDLDQTRQAIVNTSKLRTPIIIVGVGEASFKAMEFLDEDSGVLKSVTGEPAAWDIVQFVPFQQFKNAPQEALSQMVLAEVPKQLVSYY</sequence>